<gene>
    <name evidence="1" type="ORF">FHP06_08645</name>
</gene>
<dbReference type="RefSeq" id="WP_147685794.1">
    <property type="nucleotide sequence ID" value="NZ_VDUX01000003.1"/>
</dbReference>
<protein>
    <recommendedName>
        <fullName evidence="3">MarR family transcriptional regulator</fullName>
    </recommendedName>
</protein>
<comment type="caution">
    <text evidence="1">The sequence shown here is derived from an EMBL/GenBank/DDBJ whole genome shotgun (WGS) entry which is preliminary data.</text>
</comment>
<sequence length="103" mass="11738">MNQMATIADRERACSKSLFGNAHMLAVAISIADLEGDVFIPSDVRSRTSLAASSIHRLLEKLVEVRILERIPRDRGEHNQHYRVMSHPFWSAAERIRKDAIEQ</sequence>
<evidence type="ECO:0008006" key="3">
    <source>
        <dbReference type="Google" id="ProtNLM"/>
    </source>
</evidence>
<dbReference type="Proteomes" id="UP000321571">
    <property type="component" value="Unassembled WGS sequence"/>
</dbReference>
<proteinExistence type="predicted"/>
<dbReference type="AlphaFoldDB" id="A0A5C8NJQ8"/>
<evidence type="ECO:0000313" key="1">
    <source>
        <dbReference type="EMBL" id="TXL61482.1"/>
    </source>
</evidence>
<reference evidence="1 2" key="1">
    <citation type="submission" date="2019-06" db="EMBL/GenBank/DDBJ databases">
        <title>Aeromicrobium sp. nov., isolated from a maize field.</title>
        <authorList>
            <person name="Lin S.-Y."/>
            <person name="Tsai C.-F."/>
            <person name="Young C.-C."/>
        </authorList>
    </citation>
    <scope>NUCLEOTIDE SEQUENCE [LARGE SCALE GENOMIC DNA]</scope>
    <source>
        <strain evidence="1 2">CC-CFT486</strain>
    </source>
</reference>
<dbReference type="OrthoDB" id="3838033at2"/>
<dbReference type="EMBL" id="VDUX01000003">
    <property type="protein sequence ID" value="TXL61482.1"/>
    <property type="molecule type" value="Genomic_DNA"/>
</dbReference>
<evidence type="ECO:0000313" key="2">
    <source>
        <dbReference type="Proteomes" id="UP000321571"/>
    </source>
</evidence>
<organism evidence="1 2">
    <name type="scientific">Aeromicrobium terrae</name>
    <dbReference type="NCBI Taxonomy" id="2498846"/>
    <lineage>
        <taxon>Bacteria</taxon>
        <taxon>Bacillati</taxon>
        <taxon>Actinomycetota</taxon>
        <taxon>Actinomycetes</taxon>
        <taxon>Propionibacteriales</taxon>
        <taxon>Nocardioidaceae</taxon>
        <taxon>Aeromicrobium</taxon>
    </lineage>
</organism>
<accession>A0A5C8NJQ8</accession>
<name>A0A5C8NJQ8_9ACTN</name>
<keyword evidence="2" id="KW-1185">Reference proteome</keyword>